<accession>A0A2S2CSI7</accession>
<dbReference type="Pfam" id="PF10017">
    <property type="entry name" value="Methyltransf_33"/>
    <property type="match status" value="1"/>
</dbReference>
<sequence>MDGLYPEHQERTSSRGAATARARQTQESGFLEDVFAGLSAPRKSLPCKYFYDREGSALFDAICALDEYYPTRTETALLRSRAAEIAALAGRSAALIELGSGSSVKVRLLLDAFDRPALYIPVDISREHLMISAARLAGDYPAVTVVPVAADYVQGFALPAGVAAERAVVFFPGSTIGNFRPGEAIGFLRGLGTRLGRGVRLLVGVDLRKDKAVLEAAYDDARGITAAFNLNLLARINRELDGTFDLARFAHRALYNELRGRIEMHLVSLADQTVRVGGRAFRFHRGETIHTENSYKYSVGGFRRLAARAGWQAERSWTDPKGLFSLHWMVWPG</sequence>
<evidence type="ECO:0000256" key="3">
    <source>
        <dbReference type="SAM" id="MobiDB-lite"/>
    </source>
</evidence>
<dbReference type="InterPro" id="IPR029063">
    <property type="entry name" value="SAM-dependent_MTases_sf"/>
</dbReference>
<dbReference type="GO" id="GO:0032259">
    <property type="term" value="P:methylation"/>
    <property type="evidence" value="ECO:0007669"/>
    <property type="project" value="UniProtKB-KW"/>
</dbReference>
<dbReference type="RefSeq" id="WP_109328201.1">
    <property type="nucleotide sequence ID" value="NZ_CP029353.1"/>
</dbReference>
<dbReference type="GO" id="GO:0008168">
    <property type="term" value="F:methyltransferase activity"/>
    <property type="evidence" value="ECO:0007669"/>
    <property type="project" value="UniProtKB-KW"/>
</dbReference>
<keyword evidence="2 5" id="KW-0808">Transferase</keyword>
<evidence type="ECO:0000313" key="6">
    <source>
        <dbReference type="Proteomes" id="UP000245629"/>
    </source>
</evidence>
<feature type="domain" description="Histidine-specific methyltransferase SAM-dependent" evidence="4">
    <location>
        <begin position="31"/>
        <end position="329"/>
    </location>
</feature>
<dbReference type="InterPro" id="IPR035094">
    <property type="entry name" value="EgtD"/>
</dbReference>
<dbReference type="NCBIfam" id="TIGR03438">
    <property type="entry name" value="egtD_ergothio"/>
    <property type="match status" value="1"/>
</dbReference>
<dbReference type="OrthoDB" id="5289726at2"/>
<dbReference type="PIRSF" id="PIRSF018005">
    <property type="entry name" value="UCP018005"/>
    <property type="match status" value="1"/>
</dbReference>
<evidence type="ECO:0000256" key="2">
    <source>
        <dbReference type="ARBA" id="ARBA00022679"/>
    </source>
</evidence>
<keyword evidence="6" id="KW-1185">Reference proteome</keyword>
<feature type="compositionally biased region" description="Basic and acidic residues" evidence="3">
    <location>
        <begin position="1"/>
        <end position="13"/>
    </location>
</feature>
<keyword evidence="1 5" id="KW-0489">Methyltransferase</keyword>
<dbReference type="Gene3D" id="3.40.50.150">
    <property type="entry name" value="Vaccinia Virus protein VP39"/>
    <property type="match status" value="1"/>
</dbReference>
<organism evidence="5 6">
    <name type="scientific">Azospirillum thermophilum</name>
    <dbReference type="NCBI Taxonomy" id="2202148"/>
    <lineage>
        <taxon>Bacteria</taxon>
        <taxon>Pseudomonadati</taxon>
        <taxon>Pseudomonadota</taxon>
        <taxon>Alphaproteobacteria</taxon>
        <taxon>Rhodospirillales</taxon>
        <taxon>Azospirillaceae</taxon>
        <taxon>Azospirillum</taxon>
    </lineage>
</organism>
<gene>
    <name evidence="5" type="primary">egtD</name>
    <name evidence="5" type="ORF">DEW08_14435</name>
</gene>
<evidence type="ECO:0000313" key="5">
    <source>
        <dbReference type="EMBL" id="AWK87257.1"/>
    </source>
</evidence>
<dbReference type="InterPro" id="IPR051128">
    <property type="entry name" value="EgtD_Methyltrsf_superfamily"/>
</dbReference>
<dbReference type="PANTHER" id="PTHR43397:SF1">
    <property type="entry name" value="ERGOTHIONEINE BIOSYNTHESIS PROTEIN 1"/>
    <property type="match status" value="1"/>
</dbReference>
<dbReference type="AlphaFoldDB" id="A0A2S2CSI7"/>
<protein>
    <submittedName>
        <fullName evidence="5">L-histidine N(Alpha)-methyltransferase</fullName>
    </submittedName>
</protein>
<dbReference type="Proteomes" id="UP000245629">
    <property type="component" value="Chromosome 2"/>
</dbReference>
<dbReference type="SUPFAM" id="SSF53335">
    <property type="entry name" value="S-adenosyl-L-methionine-dependent methyltransferases"/>
    <property type="match status" value="1"/>
</dbReference>
<name>A0A2S2CSI7_9PROT</name>
<evidence type="ECO:0000256" key="1">
    <source>
        <dbReference type="ARBA" id="ARBA00022603"/>
    </source>
</evidence>
<evidence type="ECO:0000259" key="4">
    <source>
        <dbReference type="Pfam" id="PF10017"/>
    </source>
</evidence>
<dbReference type="KEGG" id="azz:DEW08_14435"/>
<dbReference type="InterPro" id="IPR017804">
    <property type="entry name" value="MeTrfase_EgtD-like"/>
</dbReference>
<feature type="region of interest" description="Disordered" evidence="3">
    <location>
        <begin position="1"/>
        <end position="22"/>
    </location>
</feature>
<reference evidence="6" key="1">
    <citation type="submission" date="2018-05" db="EMBL/GenBank/DDBJ databases">
        <title>Azospirillum thermophila sp. nov., a novel isolated from hot spring.</title>
        <authorList>
            <person name="Zhao Z."/>
        </authorList>
    </citation>
    <scope>NUCLEOTIDE SEQUENCE [LARGE SCALE GENOMIC DNA]</scope>
    <source>
        <strain evidence="6">CFH 70021</strain>
    </source>
</reference>
<dbReference type="PANTHER" id="PTHR43397">
    <property type="entry name" value="ERGOTHIONEINE BIOSYNTHESIS PROTEIN 1"/>
    <property type="match status" value="1"/>
</dbReference>
<proteinExistence type="predicted"/>
<dbReference type="EMBL" id="CP029353">
    <property type="protein sequence ID" value="AWK87257.1"/>
    <property type="molecule type" value="Genomic_DNA"/>
</dbReference>
<dbReference type="InterPro" id="IPR019257">
    <property type="entry name" value="MeTrfase_dom"/>
</dbReference>